<evidence type="ECO:0008006" key="3">
    <source>
        <dbReference type="Google" id="ProtNLM"/>
    </source>
</evidence>
<dbReference type="SUPFAM" id="SSF49265">
    <property type="entry name" value="Fibronectin type III"/>
    <property type="match status" value="1"/>
</dbReference>
<dbReference type="Proteomes" id="UP000295468">
    <property type="component" value="Unassembled WGS sequence"/>
</dbReference>
<dbReference type="AlphaFoldDB" id="A0A4V3D475"/>
<dbReference type="RefSeq" id="WP_243744147.1">
    <property type="nucleotide sequence ID" value="NZ_SNYI01000001.1"/>
</dbReference>
<proteinExistence type="predicted"/>
<sequence>MKKLLFWTWAAMIVSCSSGGDSDPKPEPVVPPSAASLIFPEDNTECQEGSIISDTESRVNFQWNASQNTDSYQLVVTNLETGVQQTANTSETEQDITILRGTPYSWKVISKASGSPDTAESPVWKFYNAGQPVANHAPFPAEVISPSSGSAVDPGSITLTWSGADIDEDIEEYAVYLDLVNPPVTLSGITSEQSRTVVVESGQVYYWRISTRDSAGNTTESQVFQFRTN</sequence>
<organism evidence="1 2">
    <name type="scientific">Zeaxanthinibacter enoshimensis</name>
    <dbReference type="NCBI Taxonomy" id="392009"/>
    <lineage>
        <taxon>Bacteria</taxon>
        <taxon>Pseudomonadati</taxon>
        <taxon>Bacteroidota</taxon>
        <taxon>Flavobacteriia</taxon>
        <taxon>Flavobacteriales</taxon>
        <taxon>Flavobacteriaceae</taxon>
        <taxon>Zeaxanthinibacter</taxon>
    </lineage>
</organism>
<dbReference type="InterPro" id="IPR036116">
    <property type="entry name" value="FN3_sf"/>
</dbReference>
<reference evidence="1 2" key="1">
    <citation type="submission" date="2019-03" db="EMBL/GenBank/DDBJ databases">
        <title>Genomic Encyclopedia of Archaeal and Bacterial Type Strains, Phase II (KMG-II): from individual species to whole genera.</title>
        <authorList>
            <person name="Goeker M."/>
        </authorList>
    </citation>
    <scope>NUCLEOTIDE SEQUENCE [LARGE SCALE GENOMIC DNA]</scope>
    <source>
        <strain evidence="1 2">DSM 18435</strain>
    </source>
</reference>
<gene>
    <name evidence="1" type="ORF">CLV82_1099</name>
</gene>
<protein>
    <recommendedName>
        <fullName evidence="3">Fibronectin type-III domain-containing protein</fullName>
    </recommendedName>
</protein>
<dbReference type="PROSITE" id="PS51257">
    <property type="entry name" value="PROKAR_LIPOPROTEIN"/>
    <property type="match status" value="1"/>
</dbReference>
<evidence type="ECO:0000313" key="2">
    <source>
        <dbReference type="Proteomes" id="UP000295468"/>
    </source>
</evidence>
<evidence type="ECO:0000313" key="1">
    <source>
        <dbReference type="EMBL" id="TDQ33261.1"/>
    </source>
</evidence>
<accession>A0A4V3D475</accession>
<dbReference type="EMBL" id="SNYI01000001">
    <property type="protein sequence ID" value="TDQ33261.1"/>
    <property type="molecule type" value="Genomic_DNA"/>
</dbReference>
<comment type="caution">
    <text evidence="1">The sequence shown here is derived from an EMBL/GenBank/DDBJ whole genome shotgun (WGS) entry which is preliminary data.</text>
</comment>
<name>A0A4V3D475_9FLAO</name>
<dbReference type="InterPro" id="IPR013783">
    <property type="entry name" value="Ig-like_fold"/>
</dbReference>
<keyword evidence="2" id="KW-1185">Reference proteome</keyword>
<dbReference type="Gene3D" id="2.60.40.10">
    <property type="entry name" value="Immunoglobulins"/>
    <property type="match status" value="2"/>
</dbReference>